<dbReference type="Proteomes" id="UP001634394">
    <property type="component" value="Unassembled WGS sequence"/>
</dbReference>
<gene>
    <name evidence="1" type="ORF">ACJMK2_041379</name>
</gene>
<name>A0ABD3W5U6_SINWO</name>
<evidence type="ECO:0000313" key="1">
    <source>
        <dbReference type="EMBL" id="KAL3868578.1"/>
    </source>
</evidence>
<comment type="caution">
    <text evidence="1">The sequence shown here is derived from an EMBL/GenBank/DDBJ whole genome shotgun (WGS) entry which is preliminary data.</text>
</comment>
<sequence length="310" mass="36048">MSQLSPAKLGDSFLKERDVFEVMRSRKLNQVQIELMRNHRKQIRAIEIAEKSFFSGYETQRVLFLQKMAERVKQRNKIKTDFGMEEKHKREIHRSALKLCHETDNDTLAKNSNSGPKANKDCFEHFLDKTNEMISKTNPTEIIPNVHSEVSASNEQGVDFYNIVAPMTLSRQKRKKKKNEPKGRETDWNESKVYTFETQLAKHIPQAENIDLNENPKFVERFSLLQGLSMSTKPMVSMQIGGVTPNGRLILTKEDYDEYLNRFRLARDARLLRARRKSETLEQLVASFHVQGDIPDSTFGTERTMDDSQY</sequence>
<proteinExistence type="predicted"/>
<keyword evidence="2" id="KW-1185">Reference proteome</keyword>
<accession>A0ABD3W5U6</accession>
<organism evidence="1 2">
    <name type="scientific">Sinanodonta woodiana</name>
    <name type="common">Chinese pond mussel</name>
    <name type="synonym">Anodonta woodiana</name>
    <dbReference type="NCBI Taxonomy" id="1069815"/>
    <lineage>
        <taxon>Eukaryota</taxon>
        <taxon>Metazoa</taxon>
        <taxon>Spiralia</taxon>
        <taxon>Lophotrochozoa</taxon>
        <taxon>Mollusca</taxon>
        <taxon>Bivalvia</taxon>
        <taxon>Autobranchia</taxon>
        <taxon>Heteroconchia</taxon>
        <taxon>Palaeoheterodonta</taxon>
        <taxon>Unionida</taxon>
        <taxon>Unionoidea</taxon>
        <taxon>Unionidae</taxon>
        <taxon>Unioninae</taxon>
        <taxon>Sinanodonta</taxon>
    </lineage>
</organism>
<dbReference type="EMBL" id="JBJQND010000008">
    <property type="protein sequence ID" value="KAL3868578.1"/>
    <property type="molecule type" value="Genomic_DNA"/>
</dbReference>
<evidence type="ECO:0000313" key="2">
    <source>
        <dbReference type="Proteomes" id="UP001634394"/>
    </source>
</evidence>
<protein>
    <submittedName>
        <fullName evidence="1">Uncharacterized protein</fullName>
    </submittedName>
</protein>
<dbReference type="AlphaFoldDB" id="A0ABD3W5U6"/>
<reference evidence="1 2" key="1">
    <citation type="submission" date="2024-11" db="EMBL/GenBank/DDBJ databases">
        <title>Chromosome-level genome assembly of the freshwater bivalve Anodonta woodiana.</title>
        <authorList>
            <person name="Chen X."/>
        </authorList>
    </citation>
    <scope>NUCLEOTIDE SEQUENCE [LARGE SCALE GENOMIC DNA]</scope>
    <source>
        <strain evidence="1">MN2024</strain>
        <tissue evidence="1">Gills</tissue>
    </source>
</reference>